<dbReference type="GO" id="GO:0005886">
    <property type="term" value="C:plasma membrane"/>
    <property type="evidence" value="ECO:0007669"/>
    <property type="project" value="UniProtKB-SubCell"/>
</dbReference>
<dbReference type="RefSeq" id="WP_084828898.1">
    <property type="nucleotide sequence ID" value="NZ_CM002372.1"/>
</dbReference>
<dbReference type="GO" id="GO:0050071">
    <property type="term" value="F:phosphatidylglycerol lysyltransferase activity"/>
    <property type="evidence" value="ECO:0007669"/>
    <property type="project" value="UniProtKB-EC"/>
</dbReference>
<dbReference type="GO" id="GO:0055091">
    <property type="term" value="P:phospholipid homeostasis"/>
    <property type="evidence" value="ECO:0007669"/>
    <property type="project" value="TreeGrafter"/>
</dbReference>
<dbReference type="NCBIfam" id="NF033480">
    <property type="entry name" value="bifunc_MprF"/>
    <property type="match status" value="1"/>
</dbReference>
<dbReference type="PANTHER" id="PTHR34697">
    <property type="entry name" value="PHOSPHATIDYLGLYCEROL LYSYLTRANSFERASE"/>
    <property type="match status" value="1"/>
</dbReference>
<comment type="catalytic activity">
    <reaction evidence="13 14">
        <text>L-lysyl-tRNA(Lys) + a 1,2-diacyl-sn-glycero-3-phospho-(1'-sn-glycerol) = a 1,2-diacyl-sn-glycero-3-phospho-1'-(3'-O-L-lysyl)-sn-glycerol + tRNA(Lys)</text>
        <dbReference type="Rhea" id="RHEA:10668"/>
        <dbReference type="Rhea" id="RHEA-COMP:9696"/>
        <dbReference type="Rhea" id="RHEA-COMP:9697"/>
        <dbReference type="ChEBI" id="CHEBI:64716"/>
        <dbReference type="ChEBI" id="CHEBI:75792"/>
        <dbReference type="ChEBI" id="CHEBI:78442"/>
        <dbReference type="ChEBI" id="CHEBI:78529"/>
        <dbReference type="EC" id="2.3.2.3"/>
    </reaction>
</comment>
<keyword evidence="7 14" id="KW-0812">Transmembrane</keyword>
<keyword evidence="5" id="KW-1003">Cell membrane</keyword>
<keyword evidence="10 14" id="KW-0472">Membrane</keyword>
<evidence type="ECO:0000256" key="2">
    <source>
        <dbReference type="ARBA" id="ARBA00008627"/>
    </source>
</evidence>
<feature type="transmembrane region" description="Helical" evidence="14">
    <location>
        <begin position="481"/>
        <end position="503"/>
    </location>
</feature>
<evidence type="ECO:0000256" key="1">
    <source>
        <dbReference type="ARBA" id="ARBA00004651"/>
    </source>
</evidence>
<keyword evidence="6 14" id="KW-0808">Transferase</keyword>
<evidence type="ECO:0000313" key="17">
    <source>
        <dbReference type="Proteomes" id="UP000024559"/>
    </source>
</evidence>
<comment type="caution">
    <text evidence="16">The sequence shown here is derived from an EMBL/GenBank/DDBJ whole genome shotgun (WGS) entry which is preliminary data.</text>
</comment>
<reference evidence="17" key="1">
    <citation type="submission" date="2013-12" db="EMBL/GenBank/DDBJ databases">
        <title>Genome sequences of Streptococcus thermophilus strains MTH17CL396 and M17PTZA496 isolated from Fontina cheese in Valle d'Aosta region (Italy).</title>
        <authorList>
            <person name="Treu L."/>
            <person name="Giacomini A."/>
            <person name="Corich V."/>
            <person name="Vendramin V."/>
            <person name="Bovo B."/>
        </authorList>
    </citation>
    <scope>NUCLEOTIDE SEQUENCE [LARGE SCALE GENOMIC DNA]</scope>
    <source>
        <strain evidence="17">M17PTZA496</strain>
    </source>
</reference>
<dbReference type="InterPro" id="IPR022791">
    <property type="entry name" value="L-PG_synthase/AglD"/>
</dbReference>
<feature type="transmembrane region" description="Helical" evidence="14">
    <location>
        <begin position="137"/>
        <end position="158"/>
    </location>
</feature>
<dbReference type="GO" id="GO:0046677">
    <property type="term" value="P:response to antibiotic"/>
    <property type="evidence" value="ECO:0007669"/>
    <property type="project" value="UniProtKB-KW"/>
</dbReference>
<evidence type="ECO:0000256" key="7">
    <source>
        <dbReference type="ARBA" id="ARBA00022692"/>
    </source>
</evidence>
<evidence type="ECO:0000256" key="6">
    <source>
        <dbReference type="ARBA" id="ARBA00022679"/>
    </source>
</evidence>
<evidence type="ECO:0000256" key="12">
    <source>
        <dbReference type="ARBA" id="ARBA00031899"/>
    </source>
</evidence>
<comment type="subcellular location">
    <subcellularLocation>
        <location evidence="1 14">Cell membrane</location>
        <topology evidence="1 14">Multi-pass membrane protein</topology>
    </subcellularLocation>
</comment>
<dbReference type="Proteomes" id="UP000024559">
    <property type="component" value="Chromosome"/>
</dbReference>
<accession>A0A0E2Q0U7</accession>
<feature type="transmembrane region" description="Helical" evidence="14">
    <location>
        <begin position="447"/>
        <end position="469"/>
    </location>
</feature>
<dbReference type="PATRIC" id="fig|1433289.7.peg.1469"/>
<dbReference type="AlphaFoldDB" id="A0A0E2Q0U7"/>
<evidence type="ECO:0000256" key="3">
    <source>
        <dbReference type="ARBA" id="ARBA00012014"/>
    </source>
</evidence>
<dbReference type="Pfam" id="PF09924">
    <property type="entry name" value="LPG_synthase_C"/>
    <property type="match status" value="1"/>
</dbReference>
<feature type="transmembrane region" description="Helical" evidence="14">
    <location>
        <begin position="319"/>
        <end position="342"/>
    </location>
</feature>
<evidence type="ECO:0000256" key="13">
    <source>
        <dbReference type="ARBA" id="ARBA00047540"/>
    </source>
</evidence>
<comment type="similarity">
    <text evidence="2 14">Belongs to the LPG synthase family.</text>
</comment>
<feature type="transmembrane region" description="Helical" evidence="14">
    <location>
        <begin position="52"/>
        <end position="74"/>
    </location>
</feature>
<dbReference type="EMBL" id="AZJT01000055">
    <property type="protein sequence ID" value="ETW89011.1"/>
    <property type="molecule type" value="Genomic_DNA"/>
</dbReference>
<keyword evidence="9 14" id="KW-0443">Lipid metabolism</keyword>
<evidence type="ECO:0000259" key="15">
    <source>
        <dbReference type="Pfam" id="PF09924"/>
    </source>
</evidence>
<feature type="transmembrane region" description="Helical" evidence="14">
    <location>
        <begin position="273"/>
        <end position="298"/>
    </location>
</feature>
<dbReference type="EC" id="2.3.2.3" evidence="3 14"/>
<feature type="transmembrane region" description="Helical" evidence="14">
    <location>
        <begin position="12"/>
        <end position="32"/>
    </location>
</feature>
<dbReference type="InterPro" id="IPR024320">
    <property type="entry name" value="LPG_synthase_C"/>
</dbReference>
<feature type="domain" description="Phosphatidylglycerol lysyltransferase C-terminal" evidence="15">
    <location>
        <begin position="523"/>
        <end position="819"/>
    </location>
</feature>
<evidence type="ECO:0000256" key="9">
    <source>
        <dbReference type="ARBA" id="ARBA00023098"/>
    </source>
</evidence>
<comment type="function">
    <text evidence="14">Catalyzes the transfer of a lysyl group from L-lysyl-tRNA(Lys) to membrane-bound phosphatidylglycerol (PG), which produces lysylphosphatidylglycerol (LPG), a major component of the bacterial membrane with a positive net charge. LPG synthesis contributes to bacterial virulence as it is involved in the resistance mechanism against cationic antimicrobial peptides (CAMP) produces by the host's immune system (defensins, cathelicidins) and by the competing microorganisms.</text>
</comment>
<evidence type="ECO:0000256" key="8">
    <source>
        <dbReference type="ARBA" id="ARBA00022989"/>
    </source>
</evidence>
<feature type="transmembrane region" description="Helical" evidence="14">
    <location>
        <begin position="410"/>
        <end position="427"/>
    </location>
</feature>
<protein>
    <recommendedName>
        <fullName evidence="4 14">Phosphatidylglycerol lysyltransferase</fullName>
        <ecNumber evidence="3 14">2.3.2.3</ecNumber>
    </recommendedName>
    <alternativeName>
        <fullName evidence="12 14">Lysylphosphatidylglycerol synthase</fullName>
    </alternativeName>
</protein>
<sequence length="851" mass="98164">MKRLIERLQPLKTAVKSVFFISIAVLVVVELIRLKRTITLESLESALSGLSIWHLALMVVIGLVAVLPMLFYDLILNKELETDYSKSYILETSWAVNTINNLAGFAGLVDVGLRYSFYSEDGHEKSGVKALSRLLPYFMSGLSLLSGLVFATFWFFPLSPDLRKYWLLLLGIFLYLPFIFFVSSCEKLPYFGQVPLKTRLSLILVSTAEWGTALVSFLSVAYLMGLHVPLYNLIPLYFLAVIIGIFSMIPGGIGSFDLIVISGLTSMGVSNALAVSLLLLFRLTYYIIPFLLGVVFFFKHMGGHINDKYFNIPSRVFGGSFHLILVYLLRFLGIFLILSALIPESLANVYFISRFDPIQEQLIWQFPSILFGTLFVFMARLIRRRVKGAFIVSLLTFVLTLIYVNLNGTSWTMSFMIVLSMILMLLIRKRLNRHYFVYSWEDKTKDFLFLAFTILVLLVLGGSGFWSHLLPPRNRDILGHFVHIWFDILLASVIIATIVWLVLRVLAPRKHFGQSMDNERFTALLEKYGGASESALAYLHDKRLFWYRVDGQDQVVFQFAQISNKCVIMGNPIGNEKYYRPAWEAFLKNLSDWNLQALFYEADERVTLMLHDYGFDFMKFGENAMVDLTTYSIDGKHGKKFRKPTNRVEKAGFQFKLLNPPFSETQMQEMKAVSDIWLNGRKEKGFSLGFFDEAYLQQAPIAIVESKEGEIVAFANIMPTQNKRVATIDLMRYDFKKAPEGVMDYLFVKLFQYFKAEGKQYFDMGMAPLANVGTEEDSFMEEKVANLVYVFAQRFYSFSGLQRYKEKFSPIWSPKYIVYPKRTWLLFDMIAIFRIDNRKIEDKMKKRRLWK</sequence>
<name>A0A0E2Q0U7_STRTR</name>
<organism evidence="16 17">
    <name type="scientific">Streptococcus thermophilus M17PTZA496</name>
    <dbReference type="NCBI Taxonomy" id="1433289"/>
    <lineage>
        <taxon>Bacteria</taxon>
        <taxon>Bacillati</taxon>
        <taxon>Bacillota</taxon>
        <taxon>Bacilli</taxon>
        <taxon>Lactobacillales</taxon>
        <taxon>Streptococcaceae</taxon>
        <taxon>Streptococcus</taxon>
    </lineage>
</organism>
<gene>
    <name evidence="14" type="primary">mprF</name>
    <name evidence="16" type="ORF">X841_07145</name>
</gene>
<feature type="transmembrane region" description="Helical" evidence="14">
    <location>
        <begin position="362"/>
        <end position="379"/>
    </location>
</feature>
<feature type="transmembrane region" description="Helical" evidence="14">
    <location>
        <begin position="165"/>
        <end position="182"/>
    </location>
</feature>
<evidence type="ECO:0000313" key="16">
    <source>
        <dbReference type="EMBL" id="ETW89011.1"/>
    </source>
</evidence>
<feature type="transmembrane region" description="Helical" evidence="14">
    <location>
        <begin position="236"/>
        <end position="261"/>
    </location>
</feature>
<dbReference type="HOGENOM" id="CLU_008255_7_1_9"/>
<evidence type="ECO:0000256" key="5">
    <source>
        <dbReference type="ARBA" id="ARBA00022475"/>
    </source>
</evidence>
<dbReference type="PANTHER" id="PTHR34697:SF2">
    <property type="entry name" value="PHOSPHATIDYLGLYCEROL LYSYLTRANSFERASE"/>
    <property type="match status" value="1"/>
</dbReference>
<dbReference type="InterPro" id="IPR016181">
    <property type="entry name" value="Acyl_CoA_acyltransferase"/>
</dbReference>
<keyword evidence="11 14" id="KW-0046">Antibiotic resistance</keyword>
<feature type="transmembrane region" description="Helical" evidence="14">
    <location>
        <begin position="202"/>
        <end position="224"/>
    </location>
</feature>
<evidence type="ECO:0000256" key="11">
    <source>
        <dbReference type="ARBA" id="ARBA00023251"/>
    </source>
</evidence>
<evidence type="ECO:0000256" key="10">
    <source>
        <dbReference type="ARBA" id="ARBA00023136"/>
    </source>
</evidence>
<proteinExistence type="inferred from homology"/>
<keyword evidence="8 14" id="KW-1133">Transmembrane helix</keyword>
<feature type="transmembrane region" description="Helical" evidence="14">
    <location>
        <begin position="386"/>
        <end position="404"/>
    </location>
</feature>
<feature type="transmembrane region" description="Helical" evidence="14">
    <location>
        <begin position="94"/>
        <end position="117"/>
    </location>
</feature>
<dbReference type="GO" id="GO:0006629">
    <property type="term" value="P:lipid metabolic process"/>
    <property type="evidence" value="ECO:0007669"/>
    <property type="project" value="UniProtKB-KW"/>
</dbReference>
<dbReference type="SUPFAM" id="SSF55729">
    <property type="entry name" value="Acyl-CoA N-acyltransferases (Nat)"/>
    <property type="match status" value="1"/>
</dbReference>
<dbReference type="InterPro" id="IPR051211">
    <property type="entry name" value="PG_lysyltransferase"/>
</dbReference>
<dbReference type="Pfam" id="PF03706">
    <property type="entry name" value="LPG_synthase_TM"/>
    <property type="match status" value="1"/>
</dbReference>
<evidence type="ECO:0000256" key="4">
    <source>
        <dbReference type="ARBA" id="ARBA00021546"/>
    </source>
</evidence>
<evidence type="ECO:0000256" key="14">
    <source>
        <dbReference type="RuleBase" id="RU363042"/>
    </source>
</evidence>